<reference evidence="18" key="2">
    <citation type="submission" date="2025-09" db="UniProtKB">
        <authorList>
            <consortium name="Ensembl"/>
        </authorList>
    </citation>
    <scope>IDENTIFICATION</scope>
</reference>
<evidence type="ECO:0000256" key="13">
    <source>
        <dbReference type="RuleBase" id="RU280815"/>
    </source>
</evidence>
<dbReference type="PROSITE" id="PS50026">
    <property type="entry name" value="EGF_3"/>
    <property type="match status" value="3"/>
</dbReference>
<dbReference type="SMART" id="SM00051">
    <property type="entry name" value="DSL"/>
    <property type="match status" value="1"/>
</dbReference>
<organism evidence="18 19">
    <name type="scientific">Pavo cristatus</name>
    <name type="common">Indian peafowl</name>
    <name type="synonym">Blue peafowl</name>
    <dbReference type="NCBI Taxonomy" id="9049"/>
    <lineage>
        <taxon>Eukaryota</taxon>
        <taxon>Metazoa</taxon>
        <taxon>Chordata</taxon>
        <taxon>Craniata</taxon>
        <taxon>Vertebrata</taxon>
        <taxon>Euteleostomi</taxon>
        <taxon>Archelosauria</taxon>
        <taxon>Archosauria</taxon>
        <taxon>Dinosauria</taxon>
        <taxon>Saurischia</taxon>
        <taxon>Theropoda</taxon>
        <taxon>Coelurosauria</taxon>
        <taxon>Aves</taxon>
        <taxon>Neognathae</taxon>
        <taxon>Galloanserae</taxon>
        <taxon>Galliformes</taxon>
        <taxon>Phasianidae</taxon>
        <taxon>Phasianinae</taxon>
        <taxon>Pavo</taxon>
    </lineage>
</organism>
<proteinExistence type="predicted"/>
<dbReference type="PROSITE" id="PS01187">
    <property type="entry name" value="EGF_CA"/>
    <property type="match status" value="1"/>
</dbReference>
<feature type="disulfide bond" evidence="12">
    <location>
        <begin position="256"/>
        <end position="265"/>
    </location>
</feature>
<dbReference type="Gene3D" id="2.10.25.140">
    <property type="match status" value="1"/>
</dbReference>
<dbReference type="Gene3D" id="2.10.25.10">
    <property type="entry name" value="Laminin"/>
    <property type="match status" value="2"/>
</dbReference>
<keyword evidence="4 13" id="KW-0812">Transmembrane</keyword>
<evidence type="ECO:0000256" key="3">
    <source>
        <dbReference type="ARBA" id="ARBA00022536"/>
    </source>
</evidence>
<accession>A0A8C9FZE2</accession>
<dbReference type="PROSITE" id="PS01186">
    <property type="entry name" value="EGF_2"/>
    <property type="match status" value="3"/>
</dbReference>
<dbReference type="GO" id="GO:0007219">
    <property type="term" value="P:Notch signaling pathway"/>
    <property type="evidence" value="ECO:0007669"/>
    <property type="project" value="InterPro"/>
</dbReference>
<dbReference type="PROSITE" id="PS51051">
    <property type="entry name" value="DSL"/>
    <property type="match status" value="1"/>
</dbReference>
<dbReference type="GO" id="GO:0048731">
    <property type="term" value="P:system development"/>
    <property type="evidence" value="ECO:0007669"/>
    <property type="project" value="UniProtKB-ARBA"/>
</dbReference>
<keyword evidence="3 11" id="KW-0245">EGF-like domain</keyword>
<dbReference type="Proteomes" id="UP000694428">
    <property type="component" value="Unplaced"/>
</dbReference>
<dbReference type="PANTHER" id="PTHR24044:SF420">
    <property type="entry name" value="DELTA AND NOTCH-LIKE EPIDERMAL GROWTH FACTOR-RELATED RECEPTOR ISOFORM X1"/>
    <property type="match status" value="1"/>
</dbReference>
<evidence type="ECO:0000256" key="12">
    <source>
        <dbReference type="PROSITE-ProRule" id="PRU00377"/>
    </source>
</evidence>
<dbReference type="GO" id="GO:0048513">
    <property type="term" value="P:animal organ development"/>
    <property type="evidence" value="ECO:0007669"/>
    <property type="project" value="UniProtKB-ARBA"/>
</dbReference>
<dbReference type="PROSITE" id="PS00022">
    <property type="entry name" value="EGF_1"/>
    <property type="match status" value="3"/>
</dbReference>
<evidence type="ECO:0000256" key="8">
    <source>
        <dbReference type="ARBA" id="ARBA00023136"/>
    </source>
</evidence>
<sequence>MLSGLSFYLVPKLLASDLILTVDAAAGKAGIWPGGSLQNSELVGGGTFLLPTRLRAQTKGSRRVPHAPAGTPAPRAFLPPGPASLSAAASRECDGAVLCSFVQSASGSGVFQLKLHEFVNSRGALASGELCTPHCRTFFRVCLKHFQAVVSPGSCTFGSIITPVLGVNSFSIRDTERFDSPIKLPFNFTWPGTFSLIIQAWHAPANYLPQGSRLPPEEWLISQMAIQRSLAVGEVWSQDVQSSPLTQLRYSYRVVCSENYYGESCSRLCKRRDDRFGHYVCEADGSLTCLPGWTGEYCTKRKCRSVPYQRKGKLRELFAEGTLGLKYVIPCSKCIRRPHAGCSLFACAHKAQCTWWRLGPCFHTDLSTPYGNCFYLGQIRVCRCRAGFSGQKCEININDCARSPCSNGGTCHDLINDYTCTCLPGYSGRNCDIKTRDECASGPCENGGTCYSGLYSANFVCYCPSGFMGSRCELPVYSVPITLPPKPVPWIAISMGVGLVALLILFCMIAMVIRQMRMHPQQDLETMNNLSDFQKDNLIPASQLKNTNKNKDLEVDCVLEKSNYKPKNHKLDYNLVKDLTSRGTHEDKYYKSEKCLGDKSPLRLHSEKPECRISAICSPRDSMYQSVFVITEERNECIIATEVSKHTNERTNSQSKSSI</sequence>
<dbReference type="Pfam" id="PF00008">
    <property type="entry name" value="EGF"/>
    <property type="match status" value="1"/>
</dbReference>
<dbReference type="Gene3D" id="2.60.40.3510">
    <property type="match status" value="1"/>
</dbReference>
<evidence type="ECO:0000256" key="11">
    <source>
        <dbReference type="PROSITE-ProRule" id="PRU00076"/>
    </source>
</evidence>
<keyword evidence="2 13" id="KW-0217">Developmental protein</keyword>
<dbReference type="SMART" id="SM00181">
    <property type="entry name" value="EGF"/>
    <property type="match status" value="4"/>
</dbReference>
<evidence type="ECO:0000256" key="10">
    <source>
        <dbReference type="ARBA" id="ARBA00023180"/>
    </source>
</evidence>
<feature type="disulfide bond" evidence="12">
    <location>
        <begin position="289"/>
        <end position="298"/>
    </location>
</feature>
<comment type="caution">
    <text evidence="11">Lacks conserved residue(s) required for the propagation of feature annotation.</text>
</comment>
<dbReference type="PRINTS" id="PR00010">
    <property type="entry name" value="EGFBLOOD"/>
</dbReference>
<dbReference type="InterPro" id="IPR001774">
    <property type="entry name" value="DSL"/>
</dbReference>
<dbReference type="FunFam" id="2.10.25.10:FF:000012">
    <property type="entry name" value="Delta-like protein"/>
    <property type="match status" value="1"/>
</dbReference>
<dbReference type="InterPro" id="IPR000742">
    <property type="entry name" value="EGF"/>
</dbReference>
<dbReference type="SUPFAM" id="SSF57196">
    <property type="entry name" value="EGF/Laminin"/>
    <property type="match status" value="2"/>
</dbReference>
<dbReference type="AlphaFoldDB" id="A0A8C9FZE2"/>
<dbReference type="InterPro" id="IPR018097">
    <property type="entry name" value="EGF_Ca-bd_CS"/>
</dbReference>
<protein>
    <recommendedName>
        <fullName evidence="13">Delta-like protein</fullName>
    </recommendedName>
</protein>
<feature type="domain" description="DSL" evidence="17">
    <location>
        <begin position="254"/>
        <end position="298"/>
    </location>
</feature>
<evidence type="ECO:0000313" key="19">
    <source>
        <dbReference type="Proteomes" id="UP000694428"/>
    </source>
</evidence>
<dbReference type="GO" id="GO:0005112">
    <property type="term" value="F:Notch binding"/>
    <property type="evidence" value="ECO:0007669"/>
    <property type="project" value="TreeGrafter"/>
</dbReference>
<feature type="disulfide bond" evidence="11">
    <location>
        <begin position="384"/>
        <end position="393"/>
    </location>
</feature>
<evidence type="ECO:0000256" key="5">
    <source>
        <dbReference type="ARBA" id="ARBA00022729"/>
    </source>
</evidence>
<keyword evidence="7 13" id="KW-1133">Transmembrane helix</keyword>
<evidence type="ECO:0000256" key="2">
    <source>
        <dbReference type="ARBA" id="ARBA00022473"/>
    </source>
</evidence>
<keyword evidence="19" id="KW-1185">Reference proteome</keyword>
<dbReference type="FunFam" id="2.10.25.140:FF:000001">
    <property type="entry name" value="Delta-like protein"/>
    <property type="match status" value="1"/>
</dbReference>
<keyword evidence="9 11" id="KW-1015">Disulfide bond</keyword>
<dbReference type="Pfam" id="PF01414">
    <property type="entry name" value="DSL"/>
    <property type="match status" value="1"/>
</dbReference>
<dbReference type="SMART" id="SM00179">
    <property type="entry name" value="EGF_CA"/>
    <property type="match status" value="2"/>
</dbReference>
<feature type="disulfide bond" evidence="11">
    <location>
        <begin position="463"/>
        <end position="472"/>
    </location>
</feature>
<dbReference type="InterPro" id="IPR001881">
    <property type="entry name" value="EGF-like_Ca-bd_dom"/>
</dbReference>
<comment type="subcellular location">
    <subcellularLocation>
        <location evidence="1 13">Membrane</location>
        <topology evidence="1 13">Single-pass type I membrane protein</topology>
    </subcellularLocation>
</comment>
<feature type="domain" description="EGF-like" evidence="16">
    <location>
        <begin position="396"/>
        <end position="432"/>
    </location>
</feature>
<dbReference type="InterPro" id="IPR000152">
    <property type="entry name" value="EGF-type_Asp/Asn_hydroxyl_site"/>
</dbReference>
<evidence type="ECO:0000256" key="9">
    <source>
        <dbReference type="ARBA" id="ARBA00023157"/>
    </source>
</evidence>
<keyword evidence="10" id="KW-0325">Glycoprotein</keyword>
<evidence type="ECO:0000256" key="15">
    <source>
        <dbReference type="SAM" id="SignalP"/>
    </source>
</evidence>
<dbReference type="PANTHER" id="PTHR24044">
    <property type="entry name" value="NOTCH LIGAND FAMILY MEMBER"/>
    <property type="match status" value="1"/>
</dbReference>
<reference evidence="18" key="1">
    <citation type="submission" date="2025-08" db="UniProtKB">
        <authorList>
            <consortium name="Ensembl"/>
        </authorList>
    </citation>
    <scope>IDENTIFICATION</scope>
</reference>
<dbReference type="InterPro" id="IPR050906">
    <property type="entry name" value="Notch_signaling"/>
</dbReference>
<evidence type="ECO:0000256" key="4">
    <source>
        <dbReference type="ARBA" id="ARBA00022692"/>
    </source>
</evidence>
<feature type="disulfide bond" evidence="12">
    <location>
        <begin position="269"/>
        <end position="281"/>
    </location>
</feature>
<dbReference type="FunFam" id="2.60.40.3510:FF:000003">
    <property type="entry name" value="Delta-like protein"/>
    <property type="match status" value="1"/>
</dbReference>
<name>A0A8C9FZE2_PAVCR</name>
<evidence type="ECO:0000259" key="16">
    <source>
        <dbReference type="PROSITE" id="PS50026"/>
    </source>
</evidence>
<evidence type="ECO:0000256" key="1">
    <source>
        <dbReference type="ARBA" id="ARBA00004479"/>
    </source>
</evidence>
<feature type="signal peptide" evidence="15">
    <location>
        <begin position="1"/>
        <end position="15"/>
    </location>
</feature>
<keyword evidence="8 13" id="KW-0472">Membrane</keyword>
<comment type="function">
    <text evidence="13">Putative Notch ligand involved in the mediation of Notch signaling.</text>
</comment>
<keyword evidence="6 13" id="KW-0677">Repeat</keyword>
<feature type="transmembrane region" description="Helical" evidence="14">
    <location>
        <begin position="490"/>
        <end position="513"/>
    </location>
</feature>
<evidence type="ECO:0000256" key="14">
    <source>
        <dbReference type="SAM" id="Phobius"/>
    </source>
</evidence>
<dbReference type="GO" id="GO:0016020">
    <property type="term" value="C:membrane"/>
    <property type="evidence" value="ECO:0007669"/>
    <property type="project" value="UniProtKB-SubCell"/>
</dbReference>
<dbReference type="Ensembl" id="ENSPSTT00000023706.1">
    <property type="protein sequence ID" value="ENSPSTP00000022565.1"/>
    <property type="gene ID" value="ENSPSTG00000016560.1"/>
</dbReference>
<feature type="chain" id="PRO_5034893773" description="Delta-like protein" evidence="15">
    <location>
        <begin position="16"/>
        <end position="659"/>
    </location>
</feature>
<feature type="domain" description="EGF-like" evidence="16">
    <location>
        <begin position="435"/>
        <end position="473"/>
    </location>
</feature>
<evidence type="ECO:0000256" key="6">
    <source>
        <dbReference type="ARBA" id="ARBA00022737"/>
    </source>
</evidence>
<keyword evidence="5 13" id="KW-0732">Signal</keyword>
<dbReference type="InterPro" id="IPR011651">
    <property type="entry name" value="Notch_ligand_N"/>
</dbReference>
<evidence type="ECO:0000313" key="18">
    <source>
        <dbReference type="Ensembl" id="ENSPSTP00000022565.1"/>
    </source>
</evidence>
<dbReference type="PROSITE" id="PS00010">
    <property type="entry name" value="ASX_HYDROXYL"/>
    <property type="match status" value="1"/>
</dbReference>
<feature type="domain" description="EGF-like" evidence="16">
    <location>
        <begin position="357"/>
        <end position="394"/>
    </location>
</feature>
<feature type="disulfide bond" evidence="11">
    <location>
        <begin position="444"/>
        <end position="461"/>
    </location>
</feature>
<dbReference type="FunFam" id="2.10.25.10:FF:000398">
    <property type="entry name" value="Delta-like protein"/>
    <property type="match status" value="1"/>
</dbReference>
<dbReference type="CDD" id="cd00054">
    <property type="entry name" value="EGF_CA"/>
    <property type="match status" value="2"/>
</dbReference>
<evidence type="ECO:0000256" key="7">
    <source>
        <dbReference type="ARBA" id="ARBA00022989"/>
    </source>
</evidence>
<dbReference type="GO" id="GO:0005509">
    <property type="term" value="F:calcium ion binding"/>
    <property type="evidence" value="ECO:0007669"/>
    <property type="project" value="InterPro"/>
</dbReference>
<evidence type="ECO:0000259" key="17">
    <source>
        <dbReference type="PROSITE" id="PS51051"/>
    </source>
</evidence>
<dbReference type="Pfam" id="PF07657">
    <property type="entry name" value="MNNL"/>
    <property type="match status" value="1"/>
</dbReference>
<feature type="disulfide bond" evidence="11">
    <location>
        <begin position="422"/>
        <end position="431"/>
    </location>
</feature>